<dbReference type="GO" id="GO:0031177">
    <property type="term" value="F:phosphopantetheine binding"/>
    <property type="evidence" value="ECO:0007669"/>
    <property type="project" value="InterPro"/>
</dbReference>
<organism evidence="4 5">
    <name type="scientific">Actinomadura bangladeshensis</name>
    <dbReference type="NCBI Taxonomy" id="453573"/>
    <lineage>
        <taxon>Bacteria</taxon>
        <taxon>Bacillati</taxon>
        <taxon>Actinomycetota</taxon>
        <taxon>Actinomycetes</taxon>
        <taxon>Streptosporangiales</taxon>
        <taxon>Thermomonosporaceae</taxon>
        <taxon>Actinomadura</taxon>
    </lineage>
</organism>
<evidence type="ECO:0000313" key="4">
    <source>
        <dbReference type="EMBL" id="NEA29022.1"/>
    </source>
</evidence>
<keyword evidence="2" id="KW-0597">Phosphoprotein</keyword>
<dbReference type="Pfam" id="PF00550">
    <property type="entry name" value="PP-binding"/>
    <property type="match status" value="1"/>
</dbReference>
<dbReference type="Proteomes" id="UP000475532">
    <property type="component" value="Unassembled WGS sequence"/>
</dbReference>
<evidence type="ECO:0000313" key="5">
    <source>
        <dbReference type="Proteomes" id="UP000475532"/>
    </source>
</evidence>
<proteinExistence type="predicted"/>
<dbReference type="Gene3D" id="3.40.50.1820">
    <property type="entry name" value="alpha/beta hydrolase"/>
    <property type="match status" value="1"/>
</dbReference>
<dbReference type="RefSeq" id="WP_163063761.1">
    <property type="nucleotide sequence ID" value="NZ_JAAGLI010001123.1"/>
</dbReference>
<protein>
    <recommendedName>
        <fullName evidence="3">Carrier domain-containing protein</fullName>
    </recommendedName>
</protein>
<dbReference type="SUPFAM" id="SSF47336">
    <property type="entry name" value="ACP-like"/>
    <property type="match status" value="1"/>
</dbReference>
<name>A0A6L9QVQ5_9ACTN</name>
<evidence type="ECO:0000259" key="3">
    <source>
        <dbReference type="PROSITE" id="PS50075"/>
    </source>
</evidence>
<dbReference type="EMBL" id="JAAGLI010001123">
    <property type="protein sequence ID" value="NEA29022.1"/>
    <property type="molecule type" value="Genomic_DNA"/>
</dbReference>
<feature type="non-terminal residue" evidence="4">
    <location>
        <position position="76"/>
    </location>
</feature>
<reference evidence="4 5" key="1">
    <citation type="submission" date="2020-01" db="EMBL/GenBank/DDBJ databases">
        <title>Insect and environment-associated Actinomycetes.</title>
        <authorList>
            <person name="Currrie C."/>
            <person name="Chevrette M."/>
            <person name="Carlson C."/>
            <person name="Stubbendieck R."/>
            <person name="Wendt-Pienkowski E."/>
        </authorList>
    </citation>
    <scope>NUCLEOTIDE SEQUENCE [LARGE SCALE GENOMIC DNA]</scope>
    <source>
        <strain evidence="4 5">SID10258</strain>
    </source>
</reference>
<dbReference type="InterPro" id="IPR029058">
    <property type="entry name" value="AB_hydrolase_fold"/>
</dbReference>
<dbReference type="InterPro" id="IPR006162">
    <property type="entry name" value="Ppantetheine_attach_site"/>
</dbReference>
<dbReference type="PROSITE" id="PS00012">
    <property type="entry name" value="PHOSPHOPANTETHEINE"/>
    <property type="match status" value="1"/>
</dbReference>
<gene>
    <name evidence="4" type="ORF">G3I70_41955</name>
</gene>
<evidence type="ECO:0000256" key="1">
    <source>
        <dbReference type="ARBA" id="ARBA00022450"/>
    </source>
</evidence>
<dbReference type="AlphaFoldDB" id="A0A6L9QVQ5"/>
<dbReference type="SMART" id="SM00823">
    <property type="entry name" value="PKS_PP"/>
    <property type="match status" value="1"/>
</dbReference>
<keyword evidence="1" id="KW-0596">Phosphopantetheine</keyword>
<sequence>TKALPKPDLAGPGTAYRAPRDAREAAVAGIVGDLLGIEAPGIDDDFFELGGDSLVAMRVATRIRRALGVELPVRAL</sequence>
<comment type="caution">
    <text evidence="4">The sequence shown here is derived from an EMBL/GenBank/DDBJ whole genome shotgun (WGS) entry which is preliminary data.</text>
</comment>
<feature type="domain" description="Carrier" evidence="3">
    <location>
        <begin position="18"/>
        <end position="76"/>
    </location>
</feature>
<feature type="non-terminal residue" evidence="4">
    <location>
        <position position="1"/>
    </location>
</feature>
<evidence type="ECO:0000256" key="2">
    <source>
        <dbReference type="ARBA" id="ARBA00022553"/>
    </source>
</evidence>
<dbReference type="PANTHER" id="PTHR44845">
    <property type="entry name" value="CARRIER DOMAIN-CONTAINING PROTEIN"/>
    <property type="match status" value="1"/>
</dbReference>
<dbReference type="InterPro" id="IPR009081">
    <property type="entry name" value="PP-bd_ACP"/>
</dbReference>
<accession>A0A6L9QVQ5</accession>
<dbReference type="InterPro" id="IPR036736">
    <property type="entry name" value="ACP-like_sf"/>
</dbReference>
<dbReference type="PANTHER" id="PTHR44845:SF6">
    <property type="entry name" value="BETA-ALANINE-ACTIVATING ENZYME"/>
    <property type="match status" value="1"/>
</dbReference>
<dbReference type="PROSITE" id="PS50075">
    <property type="entry name" value="CARRIER"/>
    <property type="match status" value="1"/>
</dbReference>
<dbReference type="InterPro" id="IPR020806">
    <property type="entry name" value="PKS_PP-bd"/>
</dbReference>